<dbReference type="AlphaFoldDB" id="X1QDG3"/>
<accession>X1QDG3</accession>
<gene>
    <name evidence="1" type="ORF">S12H4_02358</name>
</gene>
<evidence type="ECO:0000313" key="1">
    <source>
        <dbReference type="EMBL" id="GAI66268.1"/>
    </source>
</evidence>
<proteinExistence type="predicted"/>
<feature type="non-terminal residue" evidence="1">
    <location>
        <position position="33"/>
    </location>
</feature>
<dbReference type="EMBL" id="BARW01000571">
    <property type="protein sequence ID" value="GAI66268.1"/>
    <property type="molecule type" value="Genomic_DNA"/>
</dbReference>
<organism evidence="1">
    <name type="scientific">marine sediment metagenome</name>
    <dbReference type="NCBI Taxonomy" id="412755"/>
    <lineage>
        <taxon>unclassified sequences</taxon>
        <taxon>metagenomes</taxon>
        <taxon>ecological metagenomes</taxon>
    </lineage>
</organism>
<reference evidence="1" key="1">
    <citation type="journal article" date="2014" name="Front. Microbiol.">
        <title>High frequency of phylogenetically diverse reductive dehalogenase-homologous genes in deep subseafloor sedimentary metagenomes.</title>
        <authorList>
            <person name="Kawai M."/>
            <person name="Futagami T."/>
            <person name="Toyoda A."/>
            <person name="Takaki Y."/>
            <person name="Nishi S."/>
            <person name="Hori S."/>
            <person name="Arai W."/>
            <person name="Tsubouchi T."/>
            <person name="Morono Y."/>
            <person name="Uchiyama I."/>
            <person name="Ito T."/>
            <person name="Fujiyama A."/>
            <person name="Inagaki F."/>
            <person name="Takami H."/>
        </authorList>
    </citation>
    <scope>NUCLEOTIDE SEQUENCE</scope>
    <source>
        <strain evidence="1">Expedition CK06-06</strain>
    </source>
</reference>
<name>X1QDG3_9ZZZZ</name>
<protein>
    <submittedName>
        <fullName evidence="1">Uncharacterized protein</fullName>
    </submittedName>
</protein>
<comment type="caution">
    <text evidence="1">The sequence shown here is derived from an EMBL/GenBank/DDBJ whole genome shotgun (WGS) entry which is preliminary data.</text>
</comment>
<sequence length="33" mass="3989">MGLKDKLKQDIQSKEKAQVDWRKRKEDWISSVN</sequence>